<dbReference type="Pfam" id="PF04055">
    <property type="entry name" value="Radical_SAM"/>
    <property type="match status" value="1"/>
</dbReference>
<evidence type="ECO:0000313" key="3">
    <source>
        <dbReference type="EMBL" id="MBV6323267.1"/>
    </source>
</evidence>
<dbReference type="SFLD" id="SFLDG01384">
    <property type="entry name" value="thioether_bond_formation_requi"/>
    <property type="match status" value="1"/>
</dbReference>
<protein>
    <submittedName>
        <fullName evidence="3">Radical SAM protein</fullName>
    </submittedName>
</protein>
<comment type="caution">
    <text evidence="3">The sequence shown here is derived from an EMBL/GenBank/DDBJ whole genome shotgun (WGS) entry which is preliminary data.</text>
</comment>
<dbReference type="AlphaFoldDB" id="A0AA41HE09"/>
<feature type="domain" description="Radical SAM core" evidence="2">
    <location>
        <begin position="102"/>
        <end position="337"/>
    </location>
</feature>
<reference evidence="3" key="1">
    <citation type="submission" date="2021-07" db="EMBL/GenBank/DDBJ databases">
        <title>Characterization of violacein-producing bacteria and related species.</title>
        <authorList>
            <person name="Wilson H.S."/>
            <person name="De Leon M.E."/>
        </authorList>
    </citation>
    <scope>NUCLEOTIDE SEQUENCE</scope>
    <source>
        <strain evidence="3">HSC-15S17</strain>
    </source>
</reference>
<evidence type="ECO:0000313" key="5">
    <source>
        <dbReference type="Proteomes" id="UP001155901"/>
    </source>
</evidence>
<accession>A0AA41HE09</accession>
<evidence type="ECO:0000313" key="6">
    <source>
        <dbReference type="Proteomes" id="UP001162889"/>
    </source>
</evidence>
<dbReference type="SFLD" id="SFLDG01067">
    <property type="entry name" value="SPASM/twitch_domain_containing"/>
    <property type="match status" value="1"/>
</dbReference>
<dbReference type="RefSeq" id="WP_217943976.1">
    <property type="nucleotide sequence ID" value="NZ_JAHTGR010000011.1"/>
</dbReference>
<keyword evidence="6" id="KW-1185">Reference proteome</keyword>
<dbReference type="EMBL" id="JALJZU010000002">
    <property type="protein sequence ID" value="MCP2007783.1"/>
    <property type="molecule type" value="Genomic_DNA"/>
</dbReference>
<sequence length="470" mass="50764">MNPDAPSAAKATAADGAALARALSSRIVEASRPRQRHAHLIDDAQGAQLLMVNGTRLYHLPPGLTEQFRSALGSDDPALLQGLVDSCGLHAEALIDDTPLAAPPLHALSLAIAQKCNLGCTYCYAQQGEFGGKAKSMEEQQALKAVDLLLSQAAPGAKVNLAFMGGEPLSNRAVLRSVTDYASRQAALRQVDCRYSITTNGTLLRPDDADFFEQHGFAVTVSLDGAAEQHNRLRPFKGGKGSFDSILERITPLLTTQRRMQVSARVTVTPFNLNLPATLDLFIGMGFHSVGFSPLLRAANGRAEMGEAELGEMLEAMIACGLAFEQNVLQGRRYPFMNMQNALRELQRGTHRPYPCGAGAGYFGVSADGELSACHRFVGDEQGAMGSLDGGVDRARQAIWLNQRHVHRQQPCSDCWARYLCGGGCHHEVLARGRSACDYIRGWLHYTIGAHQRLSQLAPDWYAAPAGTQD</sequence>
<dbReference type="SFLD" id="SFLDS00029">
    <property type="entry name" value="Radical_SAM"/>
    <property type="match status" value="1"/>
</dbReference>
<dbReference type="CDD" id="cd01335">
    <property type="entry name" value="Radical_SAM"/>
    <property type="match status" value="1"/>
</dbReference>
<dbReference type="InterPro" id="IPR023885">
    <property type="entry name" value="4Fe4S-binding_SPASM_dom"/>
</dbReference>
<proteinExistence type="predicted"/>
<reference evidence="4" key="2">
    <citation type="submission" date="2022-03" db="EMBL/GenBank/DDBJ databases">
        <title>Genome Encyclopedia of Bacteria and Archaea VI: Functional Genomics of Type Strains.</title>
        <authorList>
            <person name="Whitman W."/>
        </authorList>
    </citation>
    <scope>NUCLEOTIDE SEQUENCE</scope>
    <source>
        <strain evidence="4">HSC-15S17</strain>
    </source>
</reference>
<organism evidence="3 5">
    <name type="scientific">Duganella violaceipulchra</name>
    <dbReference type="NCBI Taxonomy" id="2849652"/>
    <lineage>
        <taxon>Bacteria</taxon>
        <taxon>Pseudomonadati</taxon>
        <taxon>Pseudomonadota</taxon>
        <taxon>Betaproteobacteria</taxon>
        <taxon>Burkholderiales</taxon>
        <taxon>Oxalobacteraceae</taxon>
        <taxon>Telluria group</taxon>
        <taxon>Duganella</taxon>
    </lineage>
</organism>
<dbReference type="InterPro" id="IPR023867">
    <property type="entry name" value="Sulphatase_maturase_rSAM"/>
</dbReference>
<dbReference type="NCBIfam" id="TIGR04085">
    <property type="entry name" value="rSAM_more_4Fe4S"/>
    <property type="match status" value="1"/>
</dbReference>
<dbReference type="SFLD" id="SFLDG01386">
    <property type="entry name" value="main_SPASM_domain-containing"/>
    <property type="match status" value="1"/>
</dbReference>
<dbReference type="InterPro" id="IPR007197">
    <property type="entry name" value="rSAM"/>
</dbReference>
<dbReference type="Proteomes" id="UP001155901">
    <property type="component" value="Unassembled WGS sequence"/>
</dbReference>
<dbReference type="GO" id="GO:0051536">
    <property type="term" value="F:iron-sulfur cluster binding"/>
    <property type="evidence" value="ECO:0007669"/>
    <property type="project" value="InterPro"/>
</dbReference>
<gene>
    <name evidence="3" type="ORF">KVP70_20230</name>
    <name evidence="4" type="ORF">L1274_001476</name>
</gene>
<dbReference type="GO" id="GO:0016491">
    <property type="term" value="F:oxidoreductase activity"/>
    <property type="evidence" value="ECO:0007669"/>
    <property type="project" value="InterPro"/>
</dbReference>
<dbReference type="PROSITE" id="PS51918">
    <property type="entry name" value="RADICAL_SAM"/>
    <property type="match status" value="1"/>
</dbReference>
<evidence type="ECO:0000259" key="2">
    <source>
        <dbReference type="PROSITE" id="PS51918"/>
    </source>
</evidence>
<dbReference type="Proteomes" id="UP001162889">
    <property type="component" value="Unassembled WGS sequence"/>
</dbReference>
<dbReference type="PANTHER" id="PTHR43273:SF8">
    <property type="entry name" value="RADICAL SAM DOMAIN PROTEIN"/>
    <property type="match status" value="1"/>
</dbReference>
<evidence type="ECO:0000313" key="4">
    <source>
        <dbReference type="EMBL" id="MCP2007783.1"/>
    </source>
</evidence>
<name>A0AA41HE09_9BURK</name>
<evidence type="ECO:0000256" key="1">
    <source>
        <dbReference type="ARBA" id="ARBA00001966"/>
    </source>
</evidence>
<dbReference type="PANTHER" id="PTHR43273">
    <property type="entry name" value="ANAEROBIC SULFATASE-MATURATING ENZYME HOMOLOG ASLB-RELATED"/>
    <property type="match status" value="1"/>
</dbReference>
<comment type="cofactor">
    <cofactor evidence="1">
        <name>[4Fe-4S] cluster</name>
        <dbReference type="ChEBI" id="CHEBI:49883"/>
    </cofactor>
</comment>
<dbReference type="EMBL" id="JAHTGR010000011">
    <property type="protein sequence ID" value="MBV6323267.1"/>
    <property type="molecule type" value="Genomic_DNA"/>
</dbReference>